<dbReference type="AlphaFoldDB" id="A0A9P7HAI3"/>
<sequence>MSQLDKSISNQNPPTTAESTQWDTTTDLPLRSLESNALEDSNDWRLFYNSTAPLSEANSDPMSRVGDINYSQGLDDANFNSFTAAAAMNPSPMSGVGDYDPGFMAHMNPYIPGRGHHTSGTSQASPFISIDDSGDLPSFNHPEPTTQPTPSTVSGNIAWTKEEDKCLMSLKIQGLSYSDIQDEMRKEFGWTRNKNVLGKRFAILKKRSKPHIKARIFRDISKRLTPEIVKDVAKELQKITPSDRNNIAAELEDEVHLKLPQFLENLAADVFLSHSQAGDDDDHELSE</sequence>
<gene>
    <name evidence="2" type="ORF">KAF25_005479</name>
</gene>
<feature type="region of interest" description="Disordered" evidence="1">
    <location>
        <begin position="136"/>
        <end position="155"/>
    </location>
</feature>
<protein>
    <recommendedName>
        <fullName evidence="4">Myb-like domain-containing protein</fullName>
    </recommendedName>
</protein>
<accession>A0A9P7HAI3</accession>
<feature type="region of interest" description="Disordered" evidence="1">
    <location>
        <begin position="1"/>
        <end position="28"/>
    </location>
</feature>
<organism evidence="2 3">
    <name type="scientific">Fusarium avenaceum</name>
    <dbReference type="NCBI Taxonomy" id="40199"/>
    <lineage>
        <taxon>Eukaryota</taxon>
        <taxon>Fungi</taxon>
        <taxon>Dikarya</taxon>
        <taxon>Ascomycota</taxon>
        <taxon>Pezizomycotina</taxon>
        <taxon>Sordariomycetes</taxon>
        <taxon>Hypocreomycetidae</taxon>
        <taxon>Hypocreales</taxon>
        <taxon>Nectriaceae</taxon>
        <taxon>Fusarium</taxon>
        <taxon>Fusarium tricinctum species complex</taxon>
    </lineage>
</organism>
<feature type="compositionally biased region" description="Polar residues" evidence="1">
    <location>
        <begin position="143"/>
        <end position="155"/>
    </location>
</feature>
<evidence type="ECO:0000313" key="3">
    <source>
        <dbReference type="Proteomes" id="UP000782241"/>
    </source>
</evidence>
<comment type="caution">
    <text evidence="2">The sequence shown here is derived from an EMBL/GenBank/DDBJ whole genome shotgun (WGS) entry which is preliminary data.</text>
</comment>
<evidence type="ECO:0000313" key="2">
    <source>
        <dbReference type="EMBL" id="KAG5661357.1"/>
    </source>
</evidence>
<dbReference type="EMBL" id="JAGPUO010000007">
    <property type="protein sequence ID" value="KAG5661357.1"/>
    <property type="molecule type" value="Genomic_DNA"/>
</dbReference>
<evidence type="ECO:0008006" key="4">
    <source>
        <dbReference type="Google" id="ProtNLM"/>
    </source>
</evidence>
<dbReference type="Proteomes" id="UP000782241">
    <property type="component" value="Unassembled WGS sequence"/>
</dbReference>
<name>A0A9P7HAI3_9HYPO</name>
<keyword evidence="3" id="KW-1185">Reference proteome</keyword>
<proteinExistence type="predicted"/>
<evidence type="ECO:0000256" key="1">
    <source>
        <dbReference type="SAM" id="MobiDB-lite"/>
    </source>
</evidence>
<reference evidence="2" key="1">
    <citation type="submission" date="2021-04" db="EMBL/GenBank/DDBJ databases">
        <title>Draft genome of Fusarium avenaceum strain F156N33, isolated from an atmospheric sample in Virginia.</title>
        <authorList>
            <person name="Yang S."/>
            <person name="Vinatzer B.A."/>
            <person name="Coleman J."/>
        </authorList>
    </citation>
    <scope>NUCLEOTIDE SEQUENCE</scope>
    <source>
        <strain evidence="2">F156N33</strain>
    </source>
</reference>